<gene>
    <name evidence="1" type="ORF">ATC70_004827</name>
</gene>
<protein>
    <submittedName>
        <fullName evidence="1">Uncharacterized protein</fullName>
    </submittedName>
</protein>
<organism evidence="1 2">
    <name type="scientific">Mucor velutinosus</name>
    <dbReference type="NCBI Taxonomy" id="708070"/>
    <lineage>
        <taxon>Eukaryota</taxon>
        <taxon>Fungi</taxon>
        <taxon>Fungi incertae sedis</taxon>
        <taxon>Mucoromycota</taxon>
        <taxon>Mucoromycotina</taxon>
        <taxon>Mucoromycetes</taxon>
        <taxon>Mucorales</taxon>
        <taxon>Mucorineae</taxon>
        <taxon>Mucoraceae</taxon>
        <taxon>Mucor</taxon>
    </lineage>
</organism>
<dbReference type="GeneID" id="89948513"/>
<name>A0AAN7HXA9_9FUNG</name>
<reference evidence="1 2" key="1">
    <citation type="submission" date="2022-11" db="EMBL/GenBank/DDBJ databases">
        <title>Mucor velutinosus strain NIH1002 WGS.</title>
        <authorList>
            <person name="Subramanian P."/>
            <person name="Mullikin J.C."/>
            <person name="Segre J.A."/>
            <person name="Zelazny A.M."/>
        </authorList>
    </citation>
    <scope>NUCLEOTIDE SEQUENCE [LARGE SCALE GENOMIC DNA]</scope>
    <source>
        <strain evidence="1 2">NIH1002</strain>
    </source>
</reference>
<sequence>MLYESTARHHQTHRPQEQSTKLYSVLVSTHIASSDATKHHNVIADHDAISDTESISSFHTASDCPTPVTLNPDKDADMEQQTEFANMDALLREQDNWTQELEFENMEIEKIAWAVGAKKAELKELELKQLEYRACKSFIKNNRITENML</sequence>
<accession>A0AAN7HXA9</accession>
<evidence type="ECO:0000313" key="1">
    <source>
        <dbReference type="EMBL" id="KAK4510397.1"/>
    </source>
</evidence>
<dbReference type="EMBL" id="JASEJX010000033">
    <property type="protein sequence ID" value="KAK4510397.1"/>
    <property type="molecule type" value="Genomic_DNA"/>
</dbReference>
<evidence type="ECO:0000313" key="2">
    <source>
        <dbReference type="Proteomes" id="UP001304243"/>
    </source>
</evidence>
<proteinExistence type="predicted"/>
<keyword evidence="2" id="KW-1185">Reference proteome</keyword>
<comment type="caution">
    <text evidence="1">The sequence shown here is derived from an EMBL/GenBank/DDBJ whole genome shotgun (WGS) entry which is preliminary data.</text>
</comment>
<dbReference type="AlphaFoldDB" id="A0AAN7HXA9"/>
<dbReference type="Proteomes" id="UP001304243">
    <property type="component" value="Unassembled WGS sequence"/>
</dbReference>
<dbReference type="RefSeq" id="XP_064677063.1">
    <property type="nucleotide sequence ID" value="XM_064824127.1"/>
</dbReference>